<reference evidence="1 2" key="1">
    <citation type="submission" date="2019-07" db="EMBL/GenBank/DDBJ databases">
        <title>Lentzea xizangensis sp. nov., isolated from Qinghai-Tibetan Plateau Soils.</title>
        <authorList>
            <person name="Huang J."/>
        </authorList>
    </citation>
    <scope>NUCLEOTIDE SEQUENCE [LARGE SCALE GENOMIC DNA]</scope>
    <source>
        <strain evidence="1 2">FXJ1.1311</strain>
    </source>
</reference>
<keyword evidence="2" id="KW-1185">Reference proteome</keyword>
<dbReference type="AlphaFoldDB" id="A0A563EYD7"/>
<accession>A0A563EYD7</accession>
<dbReference type="OrthoDB" id="5508807at2"/>
<proteinExistence type="predicted"/>
<organism evidence="1 2">
    <name type="scientific">Lentzea tibetensis</name>
    <dbReference type="NCBI Taxonomy" id="2591470"/>
    <lineage>
        <taxon>Bacteria</taxon>
        <taxon>Bacillati</taxon>
        <taxon>Actinomycetota</taxon>
        <taxon>Actinomycetes</taxon>
        <taxon>Pseudonocardiales</taxon>
        <taxon>Pseudonocardiaceae</taxon>
        <taxon>Lentzea</taxon>
    </lineage>
</organism>
<evidence type="ECO:0000313" key="1">
    <source>
        <dbReference type="EMBL" id="TWP52548.1"/>
    </source>
</evidence>
<gene>
    <name evidence="1" type="ORF">FKR81_09505</name>
</gene>
<sequence length="194" mass="21144">MPEGGGQVTEHEQPDTAAAFRHLARRFAAAATDAQAHELFSAAFGLQPARHAHLTHIDDELISSARSWAEAPPVKVPPHLRKIDKDYLGTVGKVRDVEPLRRKRKADERRELTDSGPIRISTLGQLDDDTLRELLDVIGRALGNKPDDTGTRTAVHGHVEVSLRVAGGVATIETPSGTFTGPDFLIDVRRSGER</sequence>
<name>A0A563EYD7_9PSEU</name>
<comment type="caution">
    <text evidence="1">The sequence shown here is derived from an EMBL/GenBank/DDBJ whole genome shotgun (WGS) entry which is preliminary data.</text>
</comment>
<dbReference type="Proteomes" id="UP000316639">
    <property type="component" value="Unassembled WGS sequence"/>
</dbReference>
<dbReference type="InterPro" id="IPR013493">
    <property type="entry name" value="CHP02677"/>
</dbReference>
<dbReference type="Pfam" id="PF09660">
    <property type="entry name" value="DUF2397"/>
    <property type="match status" value="1"/>
</dbReference>
<dbReference type="EMBL" id="VOBR01000005">
    <property type="protein sequence ID" value="TWP52548.1"/>
    <property type="molecule type" value="Genomic_DNA"/>
</dbReference>
<evidence type="ECO:0000313" key="2">
    <source>
        <dbReference type="Proteomes" id="UP000316639"/>
    </source>
</evidence>
<protein>
    <submittedName>
        <fullName evidence="1">DUF2397 family protein</fullName>
    </submittedName>
</protein>